<protein>
    <submittedName>
        <fullName evidence="1">Uncharacterized protein</fullName>
    </submittedName>
</protein>
<sequence>MSMQDVISQSPIAASQVEAPVTIENRVIELETALR</sequence>
<comment type="caution">
    <text evidence="1">The sequence shown here is derived from an EMBL/GenBank/DDBJ whole genome shotgun (WGS) entry which is preliminary data.</text>
</comment>
<gene>
    <name evidence="1" type="ORF">LCGC14_2974220</name>
</gene>
<proteinExistence type="predicted"/>
<dbReference type="EMBL" id="LAZR01060560">
    <property type="protein sequence ID" value="KKK65425.1"/>
    <property type="molecule type" value="Genomic_DNA"/>
</dbReference>
<name>A0A0F8XW01_9ZZZZ</name>
<dbReference type="AlphaFoldDB" id="A0A0F8XW01"/>
<organism evidence="1">
    <name type="scientific">marine sediment metagenome</name>
    <dbReference type="NCBI Taxonomy" id="412755"/>
    <lineage>
        <taxon>unclassified sequences</taxon>
        <taxon>metagenomes</taxon>
        <taxon>ecological metagenomes</taxon>
    </lineage>
</organism>
<reference evidence="1" key="1">
    <citation type="journal article" date="2015" name="Nature">
        <title>Complex archaea that bridge the gap between prokaryotes and eukaryotes.</title>
        <authorList>
            <person name="Spang A."/>
            <person name="Saw J.H."/>
            <person name="Jorgensen S.L."/>
            <person name="Zaremba-Niedzwiedzka K."/>
            <person name="Martijn J."/>
            <person name="Lind A.E."/>
            <person name="van Eijk R."/>
            <person name="Schleper C."/>
            <person name="Guy L."/>
            <person name="Ettema T.J."/>
        </authorList>
    </citation>
    <scope>NUCLEOTIDE SEQUENCE</scope>
</reference>
<feature type="non-terminal residue" evidence="1">
    <location>
        <position position="35"/>
    </location>
</feature>
<accession>A0A0F8XW01</accession>
<evidence type="ECO:0000313" key="1">
    <source>
        <dbReference type="EMBL" id="KKK65425.1"/>
    </source>
</evidence>